<protein>
    <submittedName>
        <fullName evidence="8">Cytochrome B</fullName>
    </submittedName>
</protein>
<dbReference type="InterPro" id="IPR016174">
    <property type="entry name" value="Di-haem_cyt_TM"/>
</dbReference>
<organism evidence="8 9">
    <name type="scientific">Cereibacter changlensis JA139</name>
    <dbReference type="NCBI Taxonomy" id="1188249"/>
    <lineage>
        <taxon>Bacteria</taxon>
        <taxon>Pseudomonadati</taxon>
        <taxon>Pseudomonadota</taxon>
        <taxon>Alphaproteobacteria</taxon>
        <taxon>Rhodobacterales</taxon>
        <taxon>Paracoccaceae</taxon>
        <taxon>Cereibacter</taxon>
    </lineage>
</organism>
<feature type="transmembrane region" description="Helical" evidence="6">
    <location>
        <begin position="105"/>
        <end position="127"/>
    </location>
</feature>
<feature type="transmembrane region" description="Helical" evidence="6">
    <location>
        <begin position="21"/>
        <end position="40"/>
    </location>
</feature>
<evidence type="ECO:0000256" key="6">
    <source>
        <dbReference type="SAM" id="Phobius"/>
    </source>
</evidence>
<evidence type="ECO:0000259" key="7">
    <source>
        <dbReference type="Pfam" id="PF01292"/>
    </source>
</evidence>
<dbReference type="InterPro" id="IPR011577">
    <property type="entry name" value="Cyt_b561_bac/Ni-Hgenase"/>
</dbReference>
<evidence type="ECO:0000256" key="5">
    <source>
        <dbReference type="ARBA" id="ARBA00023136"/>
    </source>
</evidence>
<feature type="domain" description="Cytochrome b561 bacterial/Ni-hydrogenase" evidence="7">
    <location>
        <begin position="15"/>
        <end position="190"/>
    </location>
</feature>
<dbReference type="InterPro" id="IPR051542">
    <property type="entry name" value="Hydrogenase_cytochrome"/>
</dbReference>
<reference evidence="8 9" key="1">
    <citation type="submission" date="2018-03" db="EMBL/GenBank/DDBJ databases">
        <title>Cereibacter changlensis.</title>
        <authorList>
            <person name="Meyer T.E."/>
            <person name="Miller S."/>
            <person name="Lodha T."/>
            <person name="Gandham S."/>
            <person name="Chintalapati S."/>
            <person name="Chintalapati V.R."/>
        </authorList>
    </citation>
    <scope>NUCLEOTIDE SEQUENCE [LARGE SCALE GENOMIC DNA]</scope>
    <source>
        <strain evidence="8 9">JA139</strain>
    </source>
</reference>
<keyword evidence="9" id="KW-1185">Reference proteome</keyword>
<sequence>MTGPDNKAVERIRLWDPLLRLFHWTLAAVVTLAWGLGRFGPDQMSLHFWLGYAVIALLAFRLVWGLVGPASARFSGLVHGPKATLAYAASLFRRKPSNWRGHNPLGGLYILVLLTVLALQVLTGLFADPEDYMNVGPLAGHVSIETARSALGWHGMLGNLLLGLVMLHLAAIVFYRLWKREDLVRPMLTGIKTVRR</sequence>
<dbReference type="AlphaFoldDB" id="A0A2T4JUX9"/>
<keyword evidence="2" id="KW-1003">Cell membrane</keyword>
<feature type="transmembrane region" description="Helical" evidence="6">
    <location>
        <begin position="156"/>
        <end position="178"/>
    </location>
</feature>
<gene>
    <name evidence="8" type="ORF">C5F48_10965</name>
</gene>
<dbReference type="GO" id="GO:0009055">
    <property type="term" value="F:electron transfer activity"/>
    <property type="evidence" value="ECO:0007669"/>
    <property type="project" value="InterPro"/>
</dbReference>
<evidence type="ECO:0000313" key="9">
    <source>
        <dbReference type="Proteomes" id="UP000241010"/>
    </source>
</evidence>
<dbReference type="EMBL" id="PZKG01000041">
    <property type="protein sequence ID" value="PTE21721.1"/>
    <property type="molecule type" value="Genomic_DNA"/>
</dbReference>
<dbReference type="GO" id="GO:0020037">
    <property type="term" value="F:heme binding"/>
    <property type="evidence" value="ECO:0007669"/>
    <property type="project" value="TreeGrafter"/>
</dbReference>
<evidence type="ECO:0000313" key="8">
    <source>
        <dbReference type="EMBL" id="PTE21721.1"/>
    </source>
</evidence>
<dbReference type="PANTHER" id="PTHR30485">
    <property type="entry name" value="NI/FE-HYDROGENASE 1 B-TYPE CYTOCHROME SUBUNIT"/>
    <property type="match status" value="1"/>
</dbReference>
<dbReference type="Proteomes" id="UP000241010">
    <property type="component" value="Unassembled WGS sequence"/>
</dbReference>
<feature type="transmembrane region" description="Helical" evidence="6">
    <location>
        <begin position="46"/>
        <end position="67"/>
    </location>
</feature>
<proteinExistence type="predicted"/>
<dbReference type="GO" id="GO:0022904">
    <property type="term" value="P:respiratory electron transport chain"/>
    <property type="evidence" value="ECO:0007669"/>
    <property type="project" value="InterPro"/>
</dbReference>
<keyword evidence="4 6" id="KW-1133">Transmembrane helix</keyword>
<comment type="subcellular location">
    <subcellularLocation>
        <location evidence="1">Cell membrane</location>
        <topology evidence="1">Multi-pass membrane protein</topology>
    </subcellularLocation>
</comment>
<evidence type="ECO:0000256" key="4">
    <source>
        <dbReference type="ARBA" id="ARBA00022989"/>
    </source>
</evidence>
<dbReference type="Pfam" id="PF01292">
    <property type="entry name" value="Ni_hydr_CYTB"/>
    <property type="match status" value="1"/>
</dbReference>
<keyword evidence="3 6" id="KW-0812">Transmembrane</keyword>
<evidence type="ECO:0000256" key="2">
    <source>
        <dbReference type="ARBA" id="ARBA00022475"/>
    </source>
</evidence>
<evidence type="ECO:0000256" key="1">
    <source>
        <dbReference type="ARBA" id="ARBA00004651"/>
    </source>
</evidence>
<dbReference type="GO" id="GO:0005886">
    <property type="term" value="C:plasma membrane"/>
    <property type="evidence" value="ECO:0007669"/>
    <property type="project" value="UniProtKB-SubCell"/>
</dbReference>
<keyword evidence="5 6" id="KW-0472">Membrane</keyword>
<dbReference type="SUPFAM" id="SSF81342">
    <property type="entry name" value="Transmembrane di-heme cytochromes"/>
    <property type="match status" value="1"/>
</dbReference>
<dbReference type="PANTHER" id="PTHR30485:SF2">
    <property type="entry name" value="BLL0597 PROTEIN"/>
    <property type="match status" value="1"/>
</dbReference>
<dbReference type="OrthoDB" id="196472at2"/>
<comment type="caution">
    <text evidence="8">The sequence shown here is derived from an EMBL/GenBank/DDBJ whole genome shotgun (WGS) entry which is preliminary data.</text>
</comment>
<dbReference type="RefSeq" id="WP_107663954.1">
    <property type="nucleotide sequence ID" value="NZ_PZKG01000041.1"/>
</dbReference>
<evidence type="ECO:0000256" key="3">
    <source>
        <dbReference type="ARBA" id="ARBA00022692"/>
    </source>
</evidence>
<accession>A0A2T4JUX9</accession>
<dbReference type="Gene3D" id="1.20.950.20">
    <property type="entry name" value="Transmembrane di-heme cytochromes, Chain C"/>
    <property type="match status" value="1"/>
</dbReference>
<name>A0A2T4JUX9_9RHOB</name>